<dbReference type="STRING" id="703135.A0A2A9NXH1"/>
<keyword evidence="8" id="KW-1185">Reference proteome</keyword>
<dbReference type="OrthoDB" id="19714at2759"/>
<dbReference type="AlphaFoldDB" id="A0A2A9NXH1"/>
<dbReference type="Gene3D" id="2.30.29.30">
    <property type="entry name" value="Pleckstrin-homology domain (PH domain)/Phosphotyrosine-binding domain (PTB)"/>
    <property type="match status" value="1"/>
</dbReference>
<proteinExistence type="inferred from homology"/>
<dbReference type="InterPro" id="IPR003521">
    <property type="entry name" value="ICln"/>
</dbReference>
<keyword evidence="4" id="KW-0963">Cytoplasm</keyword>
<evidence type="ECO:0000256" key="2">
    <source>
        <dbReference type="ARBA" id="ARBA00004496"/>
    </source>
</evidence>
<evidence type="ECO:0000256" key="6">
    <source>
        <dbReference type="SAM" id="MobiDB-lite"/>
    </source>
</evidence>
<evidence type="ECO:0000313" key="8">
    <source>
        <dbReference type="Proteomes" id="UP000242287"/>
    </source>
</evidence>
<dbReference type="GO" id="GO:0034715">
    <property type="term" value="C:pICln-Sm protein complex"/>
    <property type="evidence" value="ECO:0007669"/>
    <property type="project" value="InterPro"/>
</dbReference>
<evidence type="ECO:0000256" key="5">
    <source>
        <dbReference type="ARBA" id="ARBA00023242"/>
    </source>
</evidence>
<comment type="subcellular location">
    <subcellularLocation>
        <location evidence="2">Cytoplasm</location>
    </subcellularLocation>
    <subcellularLocation>
        <location evidence="1">Nucleus</location>
    </subcellularLocation>
</comment>
<feature type="compositionally biased region" description="Polar residues" evidence="6">
    <location>
        <begin position="253"/>
        <end position="263"/>
    </location>
</feature>
<evidence type="ECO:0000256" key="3">
    <source>
        <dbReference type="ARBA" id="ARBA00007054"/>
    </source>
</evidence>
<dbReference type="GO" id="GO:0034709">
    <property type="term" value="C:methylosome"/>
    <property type="evidence" value="ECO:0007669"/>
    <property type="project" value="InterPro"/>
</dbReference>
<dbReference type="GO" id="GO:0005681">
    <property type="term" value="C:spliceosomal complex"/>
    <property type="evidence" value="ECO:0007669"/>
    <property type="project" value="TreeGrafter"/>
</dbReference>
<dbReference type="GO" id="GO:0006884">
    <property type="term" value="P:cell volume homeostasis"/>
    <property type="evidence" value="ECO:0007669"/>
    <property type="project" value="InterPro"/>
</dbReference>
<feature type="compositionally biased region" description="Basic and acidic residues" evidence="6">
    <location>
        <begin position="235"/>
        <end position="251"/>
    </location>
</feature>
<dbReference type="GO" id="GO:0045292">
    <property type="term" value="P:mRNA cis splicing, via spliceosome"/>
    <property type="evidence" value="ECO:0007669"/>
    <property type="project" value="TreeGrafter"/>
</dbReference>
<organism evidence="7 8">
    <name type="scientific">Amanita thiersii Skay4041</name>
    <dbReference type="NCBI Taxonomy" id="703135"/>
    <lineage>
        <taxon>Eukaryota</taxon>
        <taxon>Fungi</taxon>
        <taxon>Dikarya</taxon>
        <taxon>Basidiomycota</taxon>
        <taxon>Agaricomycotina</taxon>
        <taxon>Agaricomycetes</taxon>
        <taxon>Agaricomycetidae</taxon>
        <taxon>Agaricales</taxon>
        <taxon>Pluteineae</taxon>
        <taxon>Amanitaceae</taxon>
        <taxon>Amanita</taxon>
    </lineage>
</organism>
<dbReference type="InterPro" id="IPR039924">
    <property type="entry name" value="ICln/Lot5/Saf5"/>
</dbReference>
<evidence type="ECO:0000313" key="7">
    <source>
        <dbReference type="EMBL" id="PFH53131.1"/>
    </source>
</evidence>
<dbReference type="PANTHER" id="PTHR21399">
    <property type="entry name" value="CHLORIDE CONDUCTANCE REGULATORY PROTEIN ICLN"/>
    <property type="match status" value="1"/>
</dbReference>
<evidence type="ECO:0008006" key="9">
    <source>
        <dbReference type="Google" id="ProtNLM"/>
    </source>
</evidence>
<protein>
    <recommendedName>
        <fullName evidence="9">Methylosome subunit pICln</fullName>
    </recommendedName>
</protein>
<feature type="region of interest" description="Disordered" evidence="6">
    <location>
        <begin position="170"/>
        <end position="191"/>
    </location>
</feature>
<keyword evidence="5" id="KW-0539">Nucleus</keyword>
<reference evidence="7 8" key="1">
    <citation type="submission" date="2014-02" db="EMBL/GenBank/DDBJ databases">
        <title>Transposable element dynamics among asymbiotic and ectomycorrhizal Amanita fungi.</title>
        <authorList>
            <consortium name="DOE Joint Genome Institute"/>
            <person name="Hess J."/>
            <person name="Skrede I."/>
            <person name="Wolfe B."/>
            <person name="LaButti K."/>
            <person name="Ohm R.A."/>
            <person name="Grigoriev I.V."/>
            <person name="Pringle A."/>
        </authorList>
    </citation>
    <scope>NUCLEOTIDE SEQUENCE [LARGE SCALE GENOMIC DNA]</scope>
    <source>
        <strain evidence="7 8">SKay4041</strain>
    </source>
</reference>
<dbReference type="InterPro" id="IPR011993">
    <property type="entry name" value="PH-like_dom_sf"/>
</dbReference>
<feature type="region of interest" description="Disordered" evidence="6">
    <location>
        <begin position="223"/>
        <end position="263"/>
    </location>
</feature>
<dbReference type="GO" id="GO:0005886">
    <property type="term" value="C:plasma membrane"/>
    <property type="evidence" value="ECO:0007669"/>
    <property type="project" value="InterPro"/>
</dbReference>
<feature type="compositionally biased region" description="Acidic residues" evidence="6">
    <location>
        <begin position="176"/>
        <end position="185"/>
    </location>
</feature>
<sequence>MSAVTLISTLPYYISKEEHGSLLSSTPDSFNDIPAVLVYKEDNVSVTLDPPVDGFTQQDAAQGTLYVISSSLVFMSNTGRGFQIQYPSITLHAIARASTQPAVYCQLHEATAEAQNVNGTAPPIATEDETETEVDIAGDEEGYTDMRELNIIPQNLAALDPIFEALSQCASLHPDPDDDDEDDNDAFIQPGDGEFQIFNGDEQQELSEVGRAALTHLESIIHNPFETEESNSTCHEVDRGEGTTHIQREPSAKQPSETSTQQQ</sequence>
<dbReference type="PANTHER" id="PTHR21399:SF0">
    <property type="entry name" value="METHYLOSOME SUBUNIT PICLN"/>
    <property type="match status" value="1"/>
</dbReference>
<dbReference type="GO" id="GO:0000387">
    <property type="term" value="P:spliceosomal snRNP assembly"/>
    <property type="evidence" value="ECO:0007669"/>
    <property type="project" value="InterPro"/>
</dbReference>
<dbReference type="GO" id="GO:0006821">
    <property type="term" value="P:chloride transport"/>
    <property type="evidence" value="ECO:0007669"/>
    <property type="project" value="InterPro"/>
</dbReference>
<accession>A0A2A9NXH1</accession>
<evidence type="ECO:0000256" key="4">
    <source>
        <dbReference type="ARBA" id="ARBA00022490"/>
    </source>
</evidence>
<dbReference type="Proteomes" id="UP000242287">
    <property type="component" value="Unassembled WGS sequence"/>
</dbReference>
<comment type="similarity">
    <text evidence="3">Belongs to the pICln (TC 1.A.47) family.</text>
</comment>
<dbReference type="EMBL" id="KZ301975">
    <property type="protein sequence ID" value="PFH53131.1"/>
    <property type="molecule type" value="Genomic_DNA"/>
</dbReference>
<dbReference type="Pfam" id="PF03517">
    <property type="entry name" value="Voldacs"/>
    <property type="match status" value="1"/>
</dbReference>
<name>A0A2A9NXH1_9AGAR</name>
<dbReference type="PRINTS" id="PR01348">
    <property type="entry name" value="ICLNCHANNEL"/>
</dbReference>
<evidence type="ECO:0000256" key="1">
    <source>
        <dbReference type="ARBA" id="ARBA00004123"/>
    </source>
</evidence>
<gene>
    <name evidence="7" type="ORF">AMATHDRAFT_138305</name>
</gene>
<dbReference type="GO" id="GO:0005829">
    <property type="term" value="C:cytosol"/>
    <property type="evidence" value="ECO:0007669"/>
    <property type="project" value="InterPro"/>
</dbReference>